<evidence type="ECO:0000256" key="2">
    <source>
        <dbReference type="ARBA" id="ARBA00023157"/>
    </source>
</evidence>
<dbReference type="InParanoid" id="K1R2J2"/>
<dbReference type="Pfam" id="PF00059">
    <property type="entry name" value="Lectin_C"/>
    <property type="match status" value="1"/>
</dbReference>
<accession>K1R2J2</accession>
<organism evidence="4">
    <name type="scientific">Magallana gigas</name>
    <name type="common">Pacific oyster</name>
    <name type="synonym">Crassostrea gigas</name>
    <dbReference type="NCBI Taxonomy" id="29159"/>
    <lineage>
        <taxon>Eukaryota</taxon>
        <taxon>Metazoa</taxon>
        <taxon>Spiralia</taxon>
        <taxon>Lophotrochozoa</taxon>
        <taxon>Mollusca</taxon>
        <taxon>Bivalvia</taxon>
        <taxon>Autobranchia</taxon>
        <taxon>Pteriomorphia</taxon>
        <taxon>Ostreida</taxon>
        <taxon>Ostreoidea</taxon>
        <taxon>Ostreidae</taxon>
        <taxon>Magallana</taxon>
    </lineage>
</organism>
<keyword evidence="3" id="KW-0325">Glycoprotein</keyword>
<dbReference type="PANTHER" id="PTHR46490">
    <property type="entry name" value="C-TYPE LECTIN DOMAIN FAMILY 12 MEMBER A-RELATED"/>
    <property type="match status" value="1"/>
</dbReference>
<dbReference type="HOGENOM" id="CLU_1152712_0_0_1"/>
<evidence type="ECO:0000313" key="4">
    <source>
        <dbReference type="EMBL" id="EKC39968.1"/>
    </source>
</evidence>
<evidence type="ECO:0000256" key="1">
    <source>
        <dbReference type="ARBA" id="ARBA00022734"/>
    </source>
</evidence>
<dbReference type="InterPro" id="IPR001304">
    <property type="entry name" value="C-type_lectin-like"/>
</dbReference>
<dbReference type="AlphaFoldDB" id="K1R2J2"/>
<name>K1R2J2_MAGGI</name>
<sequence>MVLPIQIATNGSTWRPMATIVHRWQPNTASGMNSVTFELIDGAILTSPSIATSGVISSKEGVGLITCCLACAGTGNCAGIFYDSSLSICKPFSFQNYTSMNIYGIQNFVKISPECEKQGHTFNSKYRLCFDLFTNTLPWNQSRDACQEIGGQLMMLDTVPKIEFMTDPDANFWHIGASDADNEGYWRWLNGAAVSDIRVTTTDQLELDQLDCSALNRKNTAIQMVRCETTRRRICEWPNLI</sequence>
<proteinExistence type="predicted"/>
<dbReference type="SMART" id="SM00034">
    <property type="entry name" value="CLECT"/>
    <property type="match status" value="1"/>
</dbReference>
<dbReference type="Gene3D" id="3.10.100.10">
    <property type="entry name" value="Mannose-Binding Protein A, subunit A"/>
    <property type="match status" value="1"/>
</dbReference>
<dbReference type="PROSITE" id="PS50041">
    <property type="entry name" value="C_TYPE_LECTIN_2"/>
    <property type="match status" value="1"/>
</dbReference>
<keyword evidence="1 4" id="KW-0430">Lectin</keyword>
<dbReference type="PANTHER" id="PTHR46490:SF6">
    <property type="entry name" value="ASIALOGLYCOPROTEIN RECEPTOR 1-LIKE-RELATED"/>
    <property type="match status" value="1"/>
</dbReference>
<keyword evidence="2" id="KW-1015">Disulfide bond</keyword>
<protein>
    <submittedName>
        <fullName evidence="4">C-type lectin domain family 5 member A</fullName>
    </submittedName>
</protein>
<gene>
    <name evidence="4" type="ORF">CGI_10026977</name>
</gene>
<dbReference type="SUPFAM" id="SSF56436">
    <property type="entry name" value="C-type lectin-like"/>
    <property type="match status" value="1"/>
</dbReference>
<evidence type="ECO:0000256" key="3">
    <source>
        <dbReference type="ARBA" id="ARBA00023180"/>
    </source>
</evidence>
<reference evidence="4" key="1">
    <citation type="journal article" date="2012" name="Nature">
        <title>The oyster genome reveals stress adaptation and complexity of shell formation.</title>
        <authorList>
            <person name="Zhang G."/>
            <person name="Fang X."/>
            <person name="Guo X."/>
            <person name="Li L."/>
            <person name="Luo R."/>
            <person name="Xu F."/>
            <person name="Yang P."/>
            <person name="Zhang L."/>
            <person name="Wang X."/>
            <person name="Qi H."/>
            <person name="Xiong Z."/>
            <person name="Que H."/>
            <person name="Xie Y."/>
            <person name="Holland P.W."/>
            <person name="Paps J."/>
            <person name="Zhu Y."/>
            <person name="Wu F."/>
            <person name="Chen Y."/>
            <person name="Wang J."/>
            <person name="Peng C."/>
            <person name="Meng J."/>
            <person name="Yang L."/>
            <person name="Liu J."/>
            <person name="Wen B."/>
            <person name="Zhang N."/>
            <person name="Huang Z."/>
            <person name="Zhu Q."/>
            <person name="Feng Y."/>
            <person name="Mount A."/>
            <person name="Hedgecock D."/>
            <person name="Xu Z."/>
            <person name="Liu Y."/>
            <person name="Domazet-Loso T."/>
            <person name="Du Y."/>
            <person name="Sun X."/>
            <person name="Zhang S."/>
            <person name="Liu B."/>
            <person name="Cheng P."/>
            <person name="Jiang X."/>
            <person name="Li J."/>
            <person name="Fan D."/>
            <person name="Wang W."/>
            <person name="Fu W."/>
            <person name="Wang T."/>
            <person name="Wang B."/>
            <person name="Zhang J."/>
            <person name="Peng Z."/>
            <person name="Li Y."/>
            <person name="Li N."/>
            <person name="Wang J."/>
            <person name="Chen M."/>
            <person name="He Y."/>
            <person name="Tan F."/>
            <person name="Song X."/>
            <person name="Zheng Q."/>
            <person name="Huang R."/>
            <person name="Yang H."/>
            <person name="Du X."/>
            <person name="Chen L."/>
            <person name="Yang M."/>
            <person name="Gaffney P.M."/>
            <person name="Wang S."/>
            <person name="Luo L."/>
            <person name="She Z."/>
            <person name="Ming Y."/>
            <person name="Huang W."/>
            <person name="Zhang S."/>
            <person name="Huang B."/>
            <person name="Zhang Y."/>
            <person name="Qu T."/>
            <person name="Ni P."/>
            <person name="Miao G."/>
            <person name="Wang J."/>
            <person name="Wang Q."/>
            <person name="Steinberg C.E."/>
            <person name="Wang H."/>
            <person name="Li N."/>
            <person name="Qian L."/>
            <person name="Zhang G."/>
            <person name="Li Y."/>
            <person name="Yang H."/>
            <person name="Liu X."/>
            <person name="Wang J."/>
            <person name="Yin Y."/>
            <person name="Wang J."/>
        </authorList>
    </citation>
    <scope>NUCLEOTIDE SEQUENCE [LARGE SCALE GENOMIC DNA]</scope>
    <source>
        <strain evidence="4">05x7-T-G4-1.051#20</strain>
    </source>
</reference>
<dbReference type="GO" id="GO:0030246">
    <property type="term" value="F:carbohydrate binding"/>
    <property type="evidence" value="ECO:0007669"/>
    <property type="project" value="UniProtKB-KW"/>
</dbReference>
<dbReference type="EMBL" id="JH816287">
    <property type="protein sequence ID" value="EKC39968.1"/>
    <property type="molecule type" value="Genomic_DNA"/>
</dbReference>
<dbReference type="InterPro" id="IPR016186">
    <property type="entry name" value="C-type_lectin-like/link_sf"/>
</dbReference>
<dbReference type="InterPro" id="IPR052309">
    <property type="entry name" value="C-type_Lectin_Domain_Fam1"/>
</dbReference>
<dbReference type="InterPro" id="IPR016187">
    <property type="entry name" value="CTDL_fold"/>
</dbReference>